<dbReference type="STRING" id="254877.A0A1V6SHE3"/>
<evidence type="ECO:0000313" key="2">
    <source>
        <dbReference type="Proteomes" id="UP000191342"/>
    </source>
</evidence>
<dbReference type="EMBL" id="MLQL01000053">
    <property type="protein sequence ID" value="OQE13169.1"/>
    <property type="molecule type" value="Genomic_DNA"/>
</dbReference>
<reference evidence="2" key="1">
    <citation type="journal article" date="2017" name="Nat. Microbiol.">
        <title>Global analysis of biosynthetic gene clusters reveals vast potential of secondary metabolite production in Penicillium species.</title>
        <authorList>
            <person name="Nielsen J.C."/>
            <person name="Grijseels S."/>
            <person name="Prigent S."/>
            <person name="Ji B."/>
            <person name="Dainat J."/>
            <person name="Nielsen K.F."/>
            <person name="Frisvad J.C."/>
            <person name="Workman M."/>
            <person name="Nielsen J."/>
        </authorList>
    </citation>
    <scope>NUCLEOTIDE SEQUENCE [LARGE SCALE GENOMIC DNA]</scope>
    <source>
        <strain evidence="2">IBT 14082</strain>
    </source>
</reference>
<keyword evidence="2" id="KW-1185">Reference proteome</keyword>
<comment type="caution">
    <text evidence="1">The sequence shown here is derived from an EMBL/GenBank/DDBJ whole genome shotgun (WGS) entry which is preliminary data.</text>
</comment>
<name>A0A1V6SHE3_9EURO</name>
<dbReference type="OrthoDB" id="3508621at2759"/>
<dbReference type="Proteomes" id="UP000191342">
    <property type="component" value="Unassembled WGS sequence"/>
</dbReference>
<proteinExistence type="predicted"/>
<gene>
    <name evidence="1" type="ORF">PENFLA_c053G08086</name>
</gene>
<dbReference type="AlphaFoldDB" id="A0A1V6SHE3"/>
<organism evidence="1 2">
    <name type="scientific">Penicillium flavigenum</name>
    <dbReference type="NCBI Taxonomy" id="254877"/>
    <lineage>
        <taxon>Eukaryota</taxon>
        <taxon>Fungi</taxon>
        <taxon>Dikarya</taxon>
        <taxon>Ascomycota</taxon>
        <taxon>Pezizomycotina</taxon>
        <taxon>Eurotiomycetes</taxon>
        <taxon>Eurotiomycetidae</taxon>
        <taxon>Eurotiales</taxon>
        <taxon>Aspergillaceae</taxon>
        <taxon>Penicillium</taxon>
    </lineage>
</organism>
<accession>A0A1V6SHE3</accession>
<protein>
    <submittedName>
        <fullName evidence="1">Uncharacterized protein</fullName>
    </submittedName>
</protein>
<evidence type="ECO:0000313" key="1">
    <source>
        <dbReference type="EMBL" id="OQE13169.1"/>
    </source>
</evidence>
<sequence length="359" mass="40593">MNSRPTLDRIPKAFDCWMDRAVQLKVAHVHPSDPSKINSASKITEEEFISLRVVWPGRSPANTFPFPSKNQVELREKAKKFLRKFTASQRFLEQLNGKQDLSDQKLGAFALVLDSYQQITLCFPESTSDSTSVMVRRSSRNHGEPKYSSTSPLMNTMSTRSQSVGISDIMAAADGMMPYRAFTKDEQIVNDALLQFLKAVTLSIPNVKCRWSFARSPFGKVDFGENEMTARVDGYLEGIDVNDVFAITENPRESRSRRPLLISQDHYEIYLTLGTATPGYMDWLEGKIRELFPPLEGPLDPARHNRYKPNFAPLTLQEYSPFVTTKGTHMKELAIIIVCLAMQVIGDVNDAKERQRDGS</sequence>